<evidence type="ECO:0000313" key="1">
    <source>
        <dbReference type="EMBL" id="OEG70912.1"/>
    </source>
</evidence>
<dbReference type="Proteomes" id="UP000095237">
    <property type="component" value="Unassembled WGS sequence"/>
</dbReference>
<proteinExistence type="predicted"/>
<name>A0A1E5IK77_ENDTX</name>
<reference evidence="1 2" key="1">
    <citation type="submission" date="2015-11" db="EMBL/GenBank/DDBJ databases">
        <title>Evidence for parallel genomic evolution in an endosymbiosis of termite gut flagellates.</title>
        <authorList>
            <person name="Zheng H."/>
        </authorList>
    </citation>
    <scope>NUCLEOTIDE SEQUENCE [LARGE SCALE GENOMIC DNA]</scope>
    <source>
        <strain evidence="1 2">CET450</strain>
    </source>
</reference>
<dbReference type="AlphaFoldDB" id="A0A1E5IK77"/>
<organism evidence="1 2">
    <name type="scientific">Endomicrobium trichonymphae</name>
    <dbReference type="NCBI Taxonomy" id="1408204"/>
    <lineage>
        <taxon>Bacteria</taxon>
        <taxon>Pseudomonadati</taxon>
        <taxon>Elusimicrobiota</taxon>
        <taxon>Endomicrobiia</taxon>
        <taxon>Endomicrobiales</taxon>
        <taxon>Endomicrobiaceae</taxon>
        <taxon>Candidatus Endomicrobiellum</taxon>
    </lineage>
</organism>
<protein>
    <submittedName>
        <fullName evidence="1">Uncharacterized protein</fullName>
    </submittedName>
</protein>
<dbReference type="EMBL" id="LNVX01000284">
    <property type="protein sequence ID" value="OEG70912.1"/>
    <property type="molecule type" value="Genomic_DNA"/>
</dbReference>
<sequence>MRKLTKDKRDEVNLNNEITLQYYRSQKIFEGSIILEEGNNPLKNYKYTSKAEIKYETASLSELIEKLNERFGTNFV</sequence>
<evidence type="ECO:0000313" key="2">
    <source>
        <dbReference type="Proteomes" id="UP000095237"/>
    </source>
</evidence>
<comment type="caution">
    <text evidence="1">The sequence shown here is derived from an EMBL/GenBank/DDBJ whole genome shotgun (WGS) entry which is preliminary data.</text>
</comment>
<accession>A0A1E5IK77</accession>
<gene>
    <name evidence="1" type="ORF">ATZ36_00510</name>
</gene>
<keyword evidence="2" id="KW-1185">Reference proteome</keyword>